<dbReference type="Gene3D" id="3.55.50.30">
    <property type="match status" value="1"/>
</dbReference>
<keyword evidence="11" id="KW-1185">Reference proteome</keyword>
<keyword evidence="2 7" id="KW-0813">Transport</keyword>
<dbReference type="InterPro" id="IPR012910">
    <property type="entry name" value="Plug_dom"/>
</dbReference>
<feature type="chain" id="PRO_5046093838" evidence="8">
    <location>
        <begin position="18"/>
        <end position="1105"/>
    </location>
</feature>
<dbReference type="Gene3D" id="2.170.130.10">
    <property type="entry name" value="TonB-dependent receptor, plug domain"/>
    <property type="match status" value="1"/>
</dbReference>
<evidence type="ECO:0000313" key="10">
    <source>
        <dbReference type="EMBL" id="UYQ91469.1"/>
    </source>
</evidence>
<dbReference type="NCBIfam" id="TIGR04056">
    <property type="entry name" value="OMP_RagA_SusC"/>
    <property type="match status" value="1"/>
</dbReference>
<feature type="signal peptide" evidence="8">
    <location>
        <begin position="1"/>
        <end position="17"/>
    </location>
</feature>
<keyword evidence="5 7" id="KW-0472">Membrane</keyword>
<dbReference type="InterPro" id="IPR008969">
    <property type="entry name" value="CarboxyPept-like_regulatory"/>
</dbReference>
<dbReference type="InterPro" id="IPR023996">
    <property type="entry name" value="TonB-dep_OMP_SusC/RagA"/>
</dbReference>
<evidence type="ECO:0000256" key="8">
    <source>
        <dbReference type="SAM" id="SignalP"/>
    </source>
</evidence>
<dbReference type="InterPro" id="IPR039426">
    <property type="entry name" value="TonB-dep_rcpt-like"/>
</dbReference>
<dbReference type="Pfam" id="PF07715">
    <property type="entry name" value="Plug"/>
    <property type="match status" value="1"/>
</dbReference>
<keyword evidence="8" id="KW-0732">Signal</keyword>
<dbReference type="PROSITE" id="PS52016">
    <property type="entry name" value="TONB_DEPENDENT_REC_3"/>
    <property type="match status" value="1"/>
</dbReference>
<accession>A0ABY6IZG9</accession>
<keyword evidence="6 7" id="KW-0998">Cell outer membrane</keyword>
<evidence type="ECO:0000259" key="9">
    <source>
        <dbReference type="Pfam" id="PF07715"/>
    </source>
</evidence>
<dbReference type="InterPro" id="IPR023997">
    <property type="entry name" value="TonB-dep_OMP_SusC/RagA_CS"/>
</dbReference>
<evidence type="ECO:0000256" key="1">
    <source>
        <dbReference type="ARBA" id="ARBA00004571"/>
    </source>
</evidence>
<sequence length="1105" mass="121946">MKLIAIAMLVFCMHVSATTKSQTITIKLQQQSMETAFSEIEKQTGYLMMYNPDLLQKTPPVTIVANKMPLEAFLGKLLVGNALTYSIEDKTIFVRRGTTPTPAAKSVVAAPVFATIAGRVVDSTGQPVPGVTVAVKNGKAGTATNADGRFTIEANEGDVLIFSAISFLSKEVPAAAGMTVVMVVDNKSLGEVVVVAYGKQKKVSVTGAIATVGTKELTQSPVANLSNALAGRLPGLITLQNSGEPGYDGANLWIRGMATFTGSQSPLILVDGVERSFGSIDANEVENISILKDASSTAVFGVRGANGVVLVTTRRGTSGKPRITFTAQTGLQSPTRMPEYLDSYDALSMYRVGLINDNQNYSQYTDEYLSKFRDRSMPAYEYLYPNVDWLGEMLKPNSSMSQGNLNVSGGNQSVRYFVSMSYLKQNGLYNFEDQIDAYDIQATTNRYNFRSNIDLNITRDLSMELNLGEIVRDNNYPPVSASELFAGMQSISPWLYPMKNPDGSISALPAKAWNPYGRLTAGGYQRNFENTLQATAGFKLEMPWITKGLSARARLSFDSYGFRNVRRVMVYPTYQYALGNDQETDLTKGTYIKVGDGNNTLSYDVSANSNRRTLLETYINYARTFGKHDVTGMFLYTQQSFFDAVGSGNAIGGLPYKYNGYIGRATYGYAGKYFSEFNFGYNGSENFPEGKRYDFFPSVSLAWVMSEESFLKDRVTFLNLLKLRASGGLVGNDKIGGRRFLYQSTWSLGATGYQFGRNRDGVWYGGATEDANGNPDVTWERAQKYNAGLDLGLFNDAITFTGDVFYERRSNILATPGTLPSVLGVVNLPLVNLGEVENKGFEVELQHKKNFRHFNYFIKGNFSFARNKIVAMDEPTLKGRSYAMRTGRSVNDQYAFLAKGLFQSQDDINKSPDQSAFGMIQPGDIKYVDVNNDGKIDELDRAYTGKPSVPEKILGLSLGFGYKGFDVGILFQGAFGGNVWLTGPAIWPFSGDGGILADIKGNYWTPETTNAKYPRISYANNANNNQISTFWLRSTNYLRLKNAEIGYNVPQAWTKRAHLSNVRLFVNGINLVTWDYLKIFDPEMPNDSRNYPQQRVFNGGITVGL</sequence>
<evidence type="ECO:0000256" key="6">
    <source>
        <dbReference type="ARBA" id="ARBA00023237"/>
    </source>
</evidence>
<feature type="domain" description="TonB-dependent receptor plug" evidence="9">
    <location>
        <begin position="202"/>
        <end position="308"/>
    </location>
</feature>
<protein>
    <submittedName>
        <fullName evidence="10">TonB-dependent receptor</fullName>
    </submittedName>
</protein>
<evidence type="ECO:0000256" key="4">
    <source>
        <dbReference type="ARBA" id="ARBA00022692"/>
    </source>
</evidence>
<dbReference type="EMBL" id="CP107006">
    <property type="protein sequence ID" value="UYQ91469.1"/>
    <property type="molecule type" value="Genomic_DNA"/>
</dbReference>
<dbReference type="InterPro" id="IPR036942">
    <property type="entry name" value="Beta-barrel_TonB_sf"/>
</dbReference>
<dbReference type="SUPFAM" id="SSF56935">
    <property type="entry name" value="Porins"/>
    <property type="match status" value="1"/>
</dbReference>
<dbReference type="Pfam" id="PF13715">
    <property type="entry name" value="CarbopepD_reg_2"/>
    <property type="match status" value="1"/>
</dbReference>
<keyword evidence="3 7" id="KW-1134">Transmembrane beta strand</keyword>
<comment type="similarity">
    <text evidence="7">Belongs to the TonB-dependent receptor family.</text>
</comment>
<evidence type="ECO:0000256" key="5">
    <source>
        <dbReference type="ARBA" id="ARBA00023136"/>
    </source>
</evidence>
<proteinExistence type="inferred from homology"/>
<dbReference type="Gene3D" id="2.40.170.20">
    <property type="entry name" value="TonB-dependent receptor, beta-barrel domain"/>
    <property type="match status" value="1"/>
</dbReference>
<evidence type="ECO:0000313" key="11">
    <source>
        <dbReference type="Proteomes" id="UP001162741"/>
    </source>
</evidence>
<keyword evidence="10" id="KW-0675">Receptor</keyword>
<dbReference type="InterPro" id="IPR037066">
    <property type="entry name" value="Plug_dom_sf"/>
</dbReference>
<gene>
    <name evidence="10" type="ORF">MKQ68_15355</name>
</gene>
<reference evidence="10" key="1">
    <citation type="submission" date="2022-10" db="EMBL/GenBank/DDBJ databases">
        <title>Chitinophaga sp. nov., isolated from soil.</title>
        <authorList>
            <person name="Jeon C.O."/>
        </authorList>
    </citation>
    <scope>NUCLEOTIDE SEQUENCE</scope>
    <source>
        <strain evidence="10">R8</strain>
    </source>
</reference>
<comment type="subcellular location">
    <subcellularLocation>
        <location evidence="1 7">Cell outer membrane</location>
        <topology evidence="1 7">Multi-pass membrane protein</topology>
    </subcellularLocation>
</comment>
<dbReference type="Proteomes" id="UP001162741">
    <property type="component" value="Chromosome"/>
</dbReference>
<name>A0ABY6IZG9_9BACT</name>
<evidence type="ECO:0000256" key="2">
    <source>
        <dbReference type="ARBA" id="ARBA00022448"/>
    </source>
</evidence>
<organism evidence="10 11">
    <name type="scientific">Chitinophaga horti</name>
    <dbReference type="NCBI Taxonomy" id="2920382"/>
    <lineage>
        <taxon>Bacteria</taxon>
        <taxon>Pseudomonadati</taxon>
        <taxon>Bacteroidota</taxon>
        <taxon>Chitinophagia</taxon>
        <taxon>Chitinophagales</taxon>
        <taxon>Chitinophagaceae</taxon>
        <taxon>Chitinophaga</taxon>
    </lineage>
</organism>
<dbReference type="RefSeq" id="WP_264279889.1">
    <property type="nucleotide sequence ID" value="NZ_CP107006.1"/>
</dbReference>
<dbReference type="NCBIfam" id="TIGR04057">
    <property type="entry name" value="SusC_RagA_signa"/>
    <property type="match status" value="1"/>
</dbReference>
<evidence type="ECO:0000256" key="7">
    <source>
        <dbReference type="PROSITE-ProRule" id="PRU01360"/>
    </source>
</evidence>
<keyword evidence="4 7" id="KW-0812">Transmembrane</keyword>
<dbReference type="Gene3D" id="2.60.40.1120">
    <property type="entry name" value="Carboxypeptidase-like, regulatory domain"/>
    <property type="match status" value="1"/>
</dbReference>
<dbReference type="SUPFAM" id="SSF49464">
    <property type="entry name" value="Carboxypeptidase regulatory domain-like"/>
    <property type="match status" value="1"/>
</dbReference>
<evidence type="ECO:0000256" key="3">
    <source>
        <dbReference type="ARBA" id="ARBA00022452"/>
    </source>
</evidence>